<reference evidence="2" key="1">
    <citation type="journal article" date="2019" name="Int. J. Syst. Evol. Microbiol.">
        <title>The Global Catalogue of Microorganisms (GCM) 10K type strain sequencing project: providing services to taxonomists for standard genome sequencing and annotation.</title>
        <authorList>
            <consortium name="The Broad Institute Genomics Platform"/>
            <consortium name="The Broad Institute Genome Sequencing Center for Infectious Disease"/>
            <person name="Wu L."/>
            <person name="Ma J."/>
        </authorList>
    </citation>
    <scope>NUCLEOTIDE SEQUENCE [LARGE SCALE GENOMIC DNA]</scope>
    <source>
        <strain evidence="2">JCM 3369</strain>
    </source>
</reference>
<protein>
    <submittedName>
        <fullName evidence="1">MaoC/PaaZ C-terminal domain-containing protein</fullName>
    </submittedName>
</protein>
<dbReference type="InterPro" id="IPR029069">
    <property type="entry name" value="HotDog_dom_sf"/>
</dbReference>
<dbReference type="EMBL" id="JBHSXS010000022">
    <property type="protein sequence ID" value="MFC6883867.1"/>
    <property type="molecule type" value="Genomic_DNA"/>
</dbReference>
<keyword evidence="2" id="KW-1185">Reference proteome</keyword>
<dbReference type="PANTHER" id="PTHR42993:SF1">
    <property type="entry name" value="MAOC-LIKE DEHYDRATASE DOMAIN-CONTAINING PROTEIN"/>
    <property type="match status" value="1"/>
</dbReference>
<dbReference type="SUPFAM" id="SSF54637">
    <property type="entry name" value="Thioesterase/thiol ester dehydrase-isomerase"/>
    <property type="match status" value="1"/>
</dbReference>
<evidence type="ECO:0000313" key="1">
    <source>
        <dbReference type="EMBL" id="MFC6883867.1"/>
    </source>
</evidence>
<dbReference type="Proteomes" id="UP001596380">
    <property type="component" value="Unassembled WGS sequence"/>
</dbReference>
<dbReference type="Gene3D" id="3.10.129.10">
    <property type="entry name" value="Hotdog Thioesterase"/>
    <property type="match status" value="1"/>
</dbReference>
<dbReference type="RefSeq" id="WP_160823078.1">
    <property type="nucleotide sequence ID" value="NZ_JBHSXS010000022.1"/>
</dbReference>
<proteinExistence type="predicted"/>
<organism evidence="1 2">
    <name type="scientific">Actinomadura yumaensis</name>
    <dbReference type="NCBI Taxonomy" id="111807"/>
    <lineage>
        <taxon>Bacteria</taxon>
        <taxon>Bacillati</taxon>
        <taxon>Actinomycetota</taxon>
        <taxon>Actinomycetes</taxon>
        <taxon>Streptosporangiales</taxon>
        <taxon>Thermomonosporaceae</taxon>
        <taxon>Actinomadura</taxon>
    </lineage>
</organism>
<gene>
    <name evidence="1" type="ORF">ACFQKB_29200</name>
</gene>
<name>A0ABW2CQ95_9ACTN</name>
<evidence type="ECO:0000313" key="2">
    <source>
        <dbReference type="Proteomes" id="UP001596380"/>
    </source>
</evidence>
<dbReference type="PANTHER" id="PTHR42993">
    <property type="entry name" value="MAOC-LIKE DEHYDRATASE DOMAIN-CONTAINING PROTEIN"/>
    <property type="match status" value="1"/>
</dbReference>
<comment type="caution">
    <text evidence="1">The sequence shown here is derived from an EMBL/GenBank/DDBJ whole genome shotgun (WGS) entry which is preliminary data.</text>
</comment>
<sequence>MTYKLAELPSLVGKELFCSDWLRLDVADEQAFGEATFLREDFLGRPPSNGGSSGERMVSGFLLLSLLAAFHKRDLKLENGGVYGLNYGADKVRFLRSVRTGQRVRLRAELLDVHEKAPGRTRVLTRNVLEVEGADTPAMVADWIALYVDESAEGKA</sequence>
<accession>A0ABW2CQ95</accession>